<evidence type="ECO:0000313" key="3">
    <source>
        <dbReference type="EMBL" id="MRS65676.1"/>
    </source>
</evidence>
<keyword evidence="1" id="KW-1133">Transmembrane helix</keyword>
<dbReference type="Pfam" id="PF07584">
    <property type="entry name" value="BatA"/>
    <property type="match status" value="1"/>
</dbReference>
<name>A0A7K0EVS4_9BACT</name>
<dbReference type="NCBIfam" id="TIGR02226">
    <property type="entry name" value="two_anch"/>
    <property type="match status" value="1"/>
</dbReference>
<accession>A0A7K0EVS4</accession>
<dbReference type="RefSeq" id="WP_170299310.1">
    <property type="nucleotide sequence ID" value="NZ_WJXZ01000015.1"/>
</dbReference>
<keyword evidence="1" id="KW-0812">Transmembrane</keyword>
<reference evidence="3 4" key="1">
    <citation type="journal article" date="2018" name="Antonie Van Leeuwenhoek">
        <title>Larkinella terrae sp. nov., isolated from soil on Jeju Island, South Korea.</title>
        <authorList>
            <person name="Ten L.N."/>
            <person name="Jeon J."/>
            <person name="Park S.J."/>
            <person name="Park S."/>
            <person name="Lee S.Y."/>
            <person name="Kim M.K."/>
            <person name="Jung H.Y."/>
        </authorList>
    </citation>
    <scope>NUCLEOTIDE SEQUENCE [LARGE SCALE GENOMIC DNA]</scope>
    <source>
        <strain evidence="3 4">KCTC 52001</strain>
    </source>
</reference>
<dbReference type="PANTHER" id="PTHR37464">
    <property type="entry name" value="BLL2463 PROTEIN"/>
    <property type="match status" value="1"/>
</dbReference>
<proteinExistence type="predicted"/>
<dbReference type="AlphaFoldDB" id="A0A7K0EVS4"/>
<feature type="domain" description="Aerotolerance regulator N-terminal" evidence="2">
    <location>
        <begin position="1"/>
        <end position="76"/>
    </location>
</feature>
<comment type="caution">
    <text evidence="3">The sequence shown here is derived from an EMBL/GenBank/DDBJ whole genome shotgun (WGS) entry which is preliminary data.</text>
</comment>
<keyword evidence="1" id="KW-0472">Membrane</keyword>
<dbReference type="InterPro" id="IPR011933">
    <property type="entry name" value="Double_TM_dom"/>
</dbReference>
<dbReference type="InterPro" id="IPR024163">
    <property type="entry name" value="Aerotolerance_reg_N"/>
</dbReference>
<protein>
    <recommendedName>
        <fullName evidence="2">Aerotolerance regulator N-terminal domain-containing protein</fullName>
    </recommendedName>
</protein>
<dbReference type="EMBL" id="WJXZ01000015">
    <property type="protein sequence ID" value="MRS65676.1"/>
    <property type="molecule type" value="Genomic_DNA"/>
</dbReference>
<dbReference type="Proteomes" id="UP000441754">
    <property type="component" value="Unassembled WGS sequence"/>
</dbReference>
<feature type="transmembrane region" description="Helical" evidence="1">
    <location>
        <begin position="7"/>
        <end position="25"/>
    </location>
</feature>
<evidence type="ECO:0000256" key="1">
    <source>
        <dbReference type="SAM" id="Phobius"/>
    </source>
</evidence>
<gene>
    <name evidence="3" type="ORF">GJJ30_30575</name>
</gene>
<evidence type="ECO:0000313" key="4">
    <source>
        <dbReference type="Proteomes" id="UP000441754"/>
    </source>
</evidence>
<dbReference type="PANTHER" id="PTHR37464:SF1">
    <property type="entry name" value="BLL2463 PROTEIN"/>
    <property type="match status" value="1"/>
</dbReference>
<sequence>MEFLQPVLLWGIGAVSIPIVIHFWHQKKGRTLAWAATRWLQEKDQPPQRGVKLEDLLLLVIRCLLHVLLAVLLSQPVVNWFAKPSVVPKVHLVQPEKRVIDNFRFELEEAIKKSEAIYWINASTALAKTPNELPEEQVFNSTQLQSSINKLAADRSELQLYLMNNQQLADLPFIRIPASYKLHTFIDSVNKPKKNYLKLTSGQNVFINPTNQLVNRPVLEPINQFQTTPAHVGAITVLVNYQNKTEEKTVLAAIQALSEVYSLNLSVDTQTNSTRNYDWILTDQEVNKPLATTLYIVSGKLKIPTTSNVIYTEERLSPKTAEMVGSGQLPEWLGAMLIWHFKLNLEVLPLSQDELKALFVTVPLSDRKQPESFRTWMLLAFIGLVGMERWVALTKNT</sequence>
<organism evidence="3 4">
    <name type="scientific">Larkinella terrae</name>
    <dbReference type="NCBI Taxonomy" id="2025311"/>
    <lineage>
        <taxon>Bacteria</taxon>
        <taxon>Pseudomonadati</taxon>
        <taxon>Bacteroidota</taxon>
        <taxon>Cytophagia</taxon>
        <taxon>Cytophagales</taxon>
        <taxon>Spirosomataceae</taxon>
        <taxon>Larkinella</taxon>
    </lineage>
</organism>
<evidence type="ECO:0000259" key="2">
    <source>
        <dbReference type="Pfam" id="PF07584"/>
    </source>
</evidence>
<keyword evidence="4" id="KW-1185">Reference proteome</keyword>